<dbReference type="SUPFAM" id="SSF56935">
    <property type="entry name" value="Porins"/>
    <property type="match status" value="1"/>
</dbReference>
<dbReference type="EMBL" id="FONY01000003">
    <property type="protein sequence ID" value="SFE57325.1"/>
    <property type="molecule type" value="Genomic_DNA"/>
</dbReference>
<name>A0A1I2BMC2_9BACT</name>
<evidence type="ECO:0000313" key="2">
    <source>
        <dbReference type="Proteomes" id="UP000199513"/>
    </source>
</evidence>
<dbReference type="STRING" id="1003.SAMN04488541_100378"/>
<organism evidence="1 2">
    <name type="scientific">Thermoflexibacter ruber</name>
    <dbReference type="NCBI Taxonomy" id="1003"/>
    <lineage>
        <taxon>Bacteria</taxon>
        <taxon>Pseudomonadati</taxon>
        <taxon>Bacteroidota</taxon>
        <taxon>Cytophagia</taxon>
        <taxon>Cytophagales</taxon>
        <taxon>Thermoflexibacteraceae</taxon>
        <taxon>Thermoflexibacter</taxon>
    </lineage>
</organism>
<accession>A0A1I2BMC2</accession>
<dbReference type="Gene3D" id="2.40.160.60">
    <property type="entry name" value="Outer membrane protein transport protein (OMPP1/FadL/TodX)"/>
    <property type="match status" value="1"/>
</dbReference>
<protein>
    <recommendedName>
        <fullName evidence="3">Long-chain fatty acid transport protein</fullName>
    </recommendedName>
</protein>
<sequence>MSENTSNMFKILPIFIFISFLSLTLSAQNGNAPYSRLGIGQLAESGSLYNIGMGGLGVSNGSQAYINLINPALLTRNTLTAYEAAANAEYKIISSNNASERNSTGNLSYLAFAFPLTRHWTLGVGLKPFSNVNYIDRFEQKIPQRPSFIEYSYEGTGGVNQAFISSGFLLTKGLSVGIQANYNFGAINTASISRIIDNQLSYAVALYEQTNFGDLSYKTGIAYRVRVGKETSLNFGAVYDLEANLAVKKFRSAQRRDASGQIFSSDTISRDLRGSVLLPAKYGFGISLQRPFKYTVGIDLTFQDWSSFTGLILRDTLQSSQKITVGGEITPNIASIGSYLARITYRAGVTHTILPYLLNGNSLNETSISLGFSLPVNRGLSSINMAFIGGQRGVAGENTLKETFFRVHLGLTVNDQSWFYRRKIR</sequence>
<evidence type="ECO:0008006" key="3">
    <source>
        <dbReference type="Google" id="ProtNLM"/>
    </source>
</evidence>
<evidence type="ECO:0000313" key="1">
    <source>
        <dbReference type="EMBL" id="SFE57325.1"/>
    </source>
</evidence>
<gene>
    <name evidence="1" type="ORF">SAMN04488541_100378</name>
</gene>
<keyword evidence="2" id="KW-1185">Reference proteome</keyword>
<reference evidence="1 2" key="1">
    <citation type="submission" date="2016-10" db="EMBL/GenBank/DDBJ databases">
        <authorList>
            <person name="de Groot N.N."/>
        </authorList>
    </citation>
    <scope>NUCLEOTIDE SEQUENCE [LARGE SCALE GENOMIC DNA]</scope>
    <source>
        <strain>GEY</strain>
        <strain evidence="2">DSM 9560</strain>
    </source>
</reference>
<proteinExistence type="predicted"/>
<dbReference type="AlphaFoldDB" id="A0A1I2BMC2"/>
<dbReference type="Proteomes" id="UP000199513">
    <property type="component" value="Unassembled WGS sequence"/>
</dbReference>